<evidence type="ECO:0000313" key="3">
    <source>
        <dbReference type="Proteomes" id="UP001333110"/>
    </source>
</evidence>
<organism evidence="2 3">
    <name type="scientific">Mycteria americana</name>
    <name type="common">Wood stork</name>
    <dbReference type="NCBI Taxonomy" id="33587"/>
    <lineage>
        <taxon>Eukaryota</taxon>
        <taxon>Metazoa</taxon>
        <taxon>Chordata</taxon>
        <taxon>Craniata</taxon>
        <taxon>Vertebrata</taxon>
        <taxon>Euteleostomi</taxon>
        <taxon>Archelosauria</taxon>
        <taxon>Archosauria</taxon>
        <taxon>Dinosauria</taxon>
        <taxon>Saurischia</taxon>
        <taxon>Theropoda</taxon>
        <taxon>Coelurosauria</taxon>
        <taxon>Aves</taxon>
        <taxon>Neognathae</taxon>
        <taxon>Neoaves</taxon>
        <taxon>Aequornithes</taxon>
        <taxon>Ciconiiformes</taxon>
        <taxon>Ciconiidae</taxon>
        <taxon>Mycteria</taxon>
    </lineage>
</organism>
<dbReference type="Proteomes" id="UP001333110">
    <property type="component" value="Unassembled WGS sequence"/>
</dbReference>
<keyword evidence="3" id="KW-1185">Reference proteome</keyword>
<dbReference type="EMBL" id="JAUNZN010000009">
    <property type="protein sequence ID" value="KAK4815625.1"/>
    <property type="molecule type" value="Genomic_DNA"/>
</dbReference>
<evidence type="ECO:0000256" key="1">
    <source>
        <dbReference type="SAM" id="MobiDB-lite"/>
    </source>
</evidence>
<sequence length="770" mass="84035">MQMEKPVPWGACTQKSSDQRGLHAVMPAAGHVLSMDHQILSLTQLTNALLQEPSLGSRGGLDDLQRRNKWNSKEKKEVTCSPNGKTTAEVKINYCPRSSDNTSVRVGTKSHSRDSAAYQGQHSNKLPSARGRESIAQEQLCSPQCPSSASDWGTPKGEKDWLEKAPLGPNIHMPARTEGLDCLLSDVGRGTTAMQRKAILSTGNREGSLVFIRMKKTCTRVTNKLDPTPTNKLSSVVHTSVLAETSWKEMHGLLRERDEELESCSPKAPGHFQNQNGLGFSQSESFALCLGSTHADALATQCADVKQTSELGQRYPSSGKENHHYTMSLSTSSKRPLNTSRDGDSTTSLGSLVQCLITLSVNLNLPWRNLRPFPLVRSLVTWEKRPTPPLYNLLSAGESDKVSPQPPFLQPKQPQFPQLLLIRLVLQTLHQLRCPSLDTLQPLNVSLVVGGPKLNTPFEVRPHQCRVQGHDHCPSPAGHAIFDTSQDAIGFLGRLGTLLVHVQLAVNQHPQVLLCCAAFQPLFPKPVELHGDAVAQVQDLALGLVKPHTVDLGPSIQPVQVPLQSLPTLKQINTPAQLGVICKLTEEFCTLFLLIWSCLQIEVLALKSLLSNDHQLVLTPVIEKHLNLEELGHLEQETQRGAKAGVLHQSRGVFGLMGSACLSQAAHSSLERLGQGSGLACLMRLNWRNLGKALLHTKESTLLKRERETREYSGANKNPLLSRCIPLPHLGCISSRWVMGVAGEDSTAACAAGPRAPGTAKKMEHVQEVA</sequence>
<evidence type="ECO:0000313" key="2">
    <source>
        <dbReference type="EMBL" id="KAK4815625.1"/>
    </source>
</evidence>
<proteinExistence type="predicted"/>
<feature type="region of interest" description="Disordered" evidence="1">
    <location>
        <begin position="53"/>
        <end position="83"/>
    </location>
</feature>
<feature type="compositionally biased region" description="Polar residues" evidence="1">
    <location>
        <begin position="136"/>
        <end position="151"/>
    </location>
</feature>
<feature type="compositionally biased region" description="Polar residues" evidence="1">
    <location>
        <begin position="325"/>
        <end position="345"/>
    </location>
</feature>
<accession>A0AAN7MXL0</accession>
<feature type="compositionally biased region" description="Basic and acidic residues" evidence="1">
    <location>
        <begin position="60"/>
        <end position="78"/>
    </location>
</feature>
<comment type="caution">
    <text evidence="2">The sequence shown here is derived from an EMBL/GenBank/DDBJ whole genome shotgun (WGS) entry which is preliminary data.</text>
</comment>
<dbReference type="AlphaFoldDB" id="A0AAN7MXL0"/>
<protein>
    <submittedName>
        <fullName evidence="2">Uncharacterized protein</fullName>
    </submittedName>
</protein>
<gene>
    <name evidence="2" type="ORF">QYF61_004840</name>
</gene>
<name>A0AAN7MXL0_MYCAM</name>
<feature type="region of interest" description="Disordered" evidence="1">
    <location>
        <begin position="313"/>
        <end position="345"/>
    </location>
</feature>
<feature type="region of interest" description="Disordered" evidence="1">
    <location>
        <begin position="97"/>
        <end position="161"/>
    </location>
</feature>
<reference evidence="2 3" key="1">
    <citation type="journal article" date="2023" name="J. Hered.">
        <title>Chromosome-level genome of the wood stork (Mycteria americana) provides insight into avian chromosome evolution.</title>
        <authorList>
            <person name="Flamio R. Jr."/>
            <person name="Ramstad K.M."/>
        </authorList>
    </citation>
    <scope>NUCLEOTIDE SEQUENCE [LARGE SCALE GENOMIC DNA]</scope>
    <source>
        <strain evidence="2">JAX WOST 10</strain>
    </source>
</reference>